<sequence length="2051" mass="231880">MAEMILKYKKTYRKNKKAIWISVFMIVFLSAIIFATTVLSADKMNMKIVFNDSEWNVNNEAPSWYTNQDSVSFVVDLSGEYPGETEADVDENSEAPGEPVDDVTSEDSGDENNSNTEPENRDSLKKSISNKNKETLDEEKQAIKEEQEDRQTLAETNNPETHEETQAEKTKESTEEKKTTGKQNSEQTESKAKVATETKQNDKTGTSQTNENPTEIRAPFTIKGIYPHHRGNLNTDVKPIINEKTNQFEGKFRVTASPTSKLKSEGAFEFEMTIPEDNAWGLPRRTGENTIKFKINRDVTEPKINVTGVRDRDVFIPNRKGEPQTPHIVISISETHFDPNQVVIQLEKDGNKQNIDITEDHEKKTYTLDVVEDGRYKLFIQVTDRAGNMSEKEIHFFINNHGPKLTLLANGAELDEEKFLSDPVDLVLQLKNSLNMKSANMTLKKDGQILDSKKIDINDFEFLYEWPKTLDEDGRYELEIEVEEEHGNNNRRLSATFTIDQTKPVISYLQGSETELIGDISEEKSVTVKVNENNLDTENTTVIVEKKSNDGTWETDPDHTFPQFRGQYGEYEATVQFETEGTYRIKATAKDKAGNTTSLTSVVFTIDRTPPEIAIIEADGEEVKADYSREKTVTVQINEENLKKDQTSIIVYEKNAYNRFVESDTFVFPSLKENETGQFTSTLTFKKDGEYYITVHAVDEAGSMVERHSEIFTIDRVAPKIDIDGGDVSLNPSDNKDKLIISHSRVVQLNVEELHFDSDLAKITVLRADQLDGEFSAVEQHEFSRWSSKGKLHTATRQFVEDGVYKIKLEVTDKAGNNQSVTSVPFVIQTKGPMIKVNGVHHSEHYDHDRETTIEIIGDYLDTNEENTYVSAQKDGQSYDVGELKFGDNKAILKHTFSEEGTYELTIVAQDLAHNQPSTKRLEFVIDKTAPKLYISDVVRYSRDKQKVSVVVEEQYYETNQVDFQVKRDGKDITDKVVKNHPNGNNWWKSTEKSELTYTFTDDGDYEITIKATDKAGNKGKKQKAVFTIDADMPEITIKDAQSQQIKHLKHYPTAQEVTIEIEDNNLDEVLIDATRDGKAYDIPEVIDYKGQKAVLTHVFSKNGEYTLKVTAKDKSGNTARETVTFTIDKVDPKINLEHKIKNHVTKEHINKQGINQFIKIDVIEKHVKSKSVTVTYTDLNGNSETWRGSDVGEWSGPDKDNRYQFKLKKGLFNKDGDYKLTVKVEDKAGRTATKHVDFTVDNIKPNISLSKVQRYNNTGKTVTVTVKEHNYKKNNVKVRVTTPDGVKPEYKWINEGKVSKLPIAFNHDGTYTLEVEAIDDAGNKSQDTVTFTIDQVKPKLSIRGIENTDEIKHYRESKRVTFEVTDKHLDPNKTSLSVKKRNRSTGKLEHVHVGNMSISKTKATLTYTFASEGEYTVELRATDKAGNAAESKKITFIIDKTAPALSIDGVKDGAYYSGKRHVTVRVNEANYKTNKVDFTVTKNGVDITSLVEKNSGGPSWRIARTSSVLRYDFNEDGYYTIQISARDRAGNVAKKVKKSFTIDTKKPVIDITGVQNGEHYNTNKKVQVTIKDVNFDKNTIRVTRNGQHYSVGGFSITNNRYSDSIASLAHTFSQEGDYEIFVEAIDRAGNRDNKRISFTIDKTAPKITPKVKGENRVIKDGEYINRVITPEFVLDESDDKIVSVTLNGGKNIAGKIPVASKEMTYNYHVVARDKAGNETKLKVSFTIDTTKPKLHIHHLLREPLKGGFFNKKISPIVTYSDKHLDKKRTSITLNMRPFGGTPRLNNAGDYELSEDIKAEGHYSLKAVITDLADNISEQTVHMTLDQTNPKIIFKEPINGKYFNEVMIPEFEIFNELSDYEMIALTLNGEPYELGDPIEKDGKYVLYIEVKDQAGNIERQSFEFIIDMTPPKIEITGVQDDKTYHHPVKVEVSVTNPEDWLTSITNNGDVLEGEIIEKTADGKPTKIRINMSDIANYHITAEAEDIAGNTTVKNLEFKIAEQSALTKWFEHKPTFYGSLVGIFITIFIAGILLALKRRKDDDSGAGVEEAS</sequence>
<dbReference type="Gene3D" id="2.60.40.10">
    <property type="entry name" value="Immunoglobulins"/>
    <property type="match status" value="9"/>
</dbReference>
<feature type="domain" description="PKD/Chitinase" evidence="3">
    <location>
        <begin position="1260"/>
        <end position="1337"/>
    </location>
</feature>
<dbReference type="Proteomes" id="UP000321491">
    <property type="component" value="Unassembled WGS sequence"/>
</dbReference>
<proteinExistence type="predicted"/>
<feature type="domain" description="PKD/Chitinase" evidence="3">
    <location>
        <begin position="945"/>
        <end position="1031"/>
    </location>
</feature>
<feature type="domain" description="PKD/Chitinase" evidence="3">
    <location>
        <begin position="1360"/>
        <end position="1442"/>
    </location>
</feature>
<gene>
    <name evidence="4" type="ORF">CQU01_03070</name>
</gene>
<dbReference type="SMART" id="SM00089">
    <property type="entry name" value="PKD"/>
    <property type="match status" value="4"/>
</dbReference>
<organism evidence="4 5">
    <name type="scientific">Cerasibacillus quisquiliarum</name>
    <dbReference type="NCBI Taxonomy" id="227865"/>
    <lineage>
        <taxon>Bacteria</taxon>
        <taxon>Bacillati</taxon>
        <taxon>Bacillota</taxon>
        <taxon>Bacilli</taxon>
        <taxon>Bacillales</taxon>
        <taxon>Bacillaceae</taxon>
        <taxon>Cerasibacillus</taxon>
    </lineage>
</organism>
<evidence type="ECO:0000313" key="4">
    <source>
        <dbReference type="EMBL" id="GEN30069.1"/>
    </source>
</evidence>
<feature type="compositionally biased region" description="Acidic residues" evidence="1">
    <location>
        <begin position="83"/>
        <end position="110"/>
    </location>
</feature>
<reference evidence="4 5" key="1">
    <citation type="submission" date="2019-07" db="EMBL/GenBank/DDBJ databases">
        <title>Whole genome shotgun sequence of Cerasibacillus quisquiliarum NBRC 102429.</title>
        <authorList>
            <person name="Hosoyama A."/>
            <person name="Uohara A."/>
            <person name="Ohji S."/>
            <person name="Ichikawa N."/>
        </authorList>
    </citation>
    <scope>NUCLEOTIDE SEQUENCE [LARGE SCALE GENOMIC DNA]</scope>
    <source>
        <strain evidence="4 5">NBRC 102429</strain>
    </source>
</reference>
<keyword evidence="2" id="KW-0472">Membrane</keyword>
<evidence type="ECO:0000256" key="2">
    <source>
        <dbReference type="SAM" id="Phobius"/>
    </source>
</evidence>
<name>A0A511UTZ7_9BACI</name>
<keyword evidence="5" id="KW-1185">Reference proteome</keyword>
<dbReference type="Pfam" id="PF19077">
    <property type="entry name" value="Big_13"/>
    <property type="match status" value="1"/>
</dbReference>
<feature type="compositionally biased region" description="Basic and acidic residues" evidence="1">
    <location>
        <begin position="118"/>
        <end position="152"/>
    </location>
</feature>
<feature type="domain" description="PKD/Chitinase" evidence="3">
    <location>
        <begin position="1057"/>
        <end position="1131"/>
    </location>
</feature>
<evidence type="ECO:0000313" key="5">
    <source>
        <dbReference type="Proteomes" id="UP000321491"/>
    </source>
</evidence>
<dbReference type="RefSeq" id="WP_146934936.1">
    <property type="nucleotide sequence ID" value="NZ_BJXW01000004.1"/>
</dbReference>
<feature type="transmembrane region" description="Helical" evidence="2">
    <location>
        <begin position="20"/>
        <end position="41"/>
    </location>
</feature>
<dbReference type="InterPro" id="IPR022038">
    <property type="entry name" value="Ig-like_bact"/>
</dbReference>
<feature type="region of interest" description="Disordered" evidence="1">
    <location>
        <begin position="82"/>
        <end position="217"/>
    </location>
</feature>
<accession>A0A511UTZ7</accession>
<dbReference type="OrthoDB" id="3193440at2"/>
<dbReference type="EMBL" id="BJXW01000004">
    <property type="protein sequence ID" value="GEN30069.1"/>
    <property type="molecule type" value="Genomic_DNA"/>
</dbReference>
<feature type="compositionally biased region" description="Basic and acidic residues" evidence="1">
    <location>
        <begin position="160"/>
        <end position="179"/>
    </location>
</feature>
<dbReference type="Pfam" id="PF13750">
    <property type="entry name" value="Big_3_3"/>
    <property type="match status" value="2"/>
</dbReference>
<feature type="transmembrane region" description="Helical" evidence="2">
    <location>
        <begin position="2015"/>
        <end position="2035"/>
    </location>
</feature>
<dbReference type="CDD" id="cd00146">
    <property type="entry name" value="PKD"/>
    <property type="match status" value="1"/>
</dbReference>
<dbReference type="InterPro" id="IPR044016">
    <property type="entry name" value="Big_13"/>
</dbReference>
<feature type="compositionally biased region" description="Basic and acidic residues" evidence="1">
    <location>
        <begin position="188"/>
        <end position="202"/>
    </location>
</feature>
<comment type="caution">
    <text evidence="4">The sequence shown here is derived from an EMBL/GenBank/DDBJ whole genome shotgun (WGS) entry which is preliminary data.</text>
</comment>
<evidence type="ECO:0000259" key="3">
    <source>
        <dbReference type="SMART" id="SM00089"/>
    </source>
</evidence>
<feature type="compositionally biased region" description="Polar residues" evidence="1">
    <location>
        <begin position="203"/>
        <end position="213"/>
    </location>
</feature>
<evidence type="ECO:0000256" key="1">
    <source>
        <dbReference type="SAM" id="MobiDB-lite"/>
    </source>
</evidence>
<keyword evidence="2" id="KW-0812">Transmembrane</keyword>
<dbReference type="Pfam" id="PF12245">
    <property type="entry name" value="Big_3_2"/>
    <property type="match status" value="4"/>
</dbReference>
<protein>
    <recommendedName>
        <fullName evidence="3">PKD/Chitinase domain-containing protein</fullName>
    </recommendedName>
</protein>
<dbReference type="InterPro" id="IPR022409">
    <property type="entry name" value="PKD/Chitinase_dom"/>
</dbReference>
<keyword evidence="2" id="KW-1133">Transmembrane helix</keyword>
<dbReference type="InterPro" id="IPR013783">
    <property type="entry name" value="Ig-like_fold"/>
</dbReference>